<dbReference type="EMBL" id="CALSDN010000002">
    <property type="protein sequence ID" value="CAH6719175.1"/>
    <property type="molecule type" value="Genomic_DNA"/>
</dbReference>
<evidence type="ECO:0000313" key="1">
    <source>
        <dbReference type="EMBL" id="CAH6719175.1"/>
    </source>
</evidence>
<accession>A0ACA9Y468</accession>
<keyword evidence="2" id="KW-1185">Reference proteome</keyword>
<evidence type="ECO:0000313" key="2">
    <source>
        <dbReference type="Proteomes" id="UP001152531"/>
    </source>
</evidence>
<gene>
    <name evidence="1" type="ORF">CLIB1444_02S02608</name>
</gene>
<sequence length="232" mass="26931">MFKSLFKKPPILNYHTILDFKSPETLKNIITRSDKEIGGYSSTKFIHDPIEKCGKFIGELNLDLPKDNPDVTRSGYAMFRTKDQPQSLFNTSFWDWSRFSSLVMRVKGDRRKYLINLQANTPMITDLYQHRLFLNDPGNWETVVIPLDDFVVTNWGVIQDQSELNKSEIKTFGVGLLDKTYGPFELAIDWVKVMNDEELKNYTEIKKSEKEEQTEHSAFPASNYPEPKATVF</sequence>
<organism evidence="1 2">
    <name type="scientific">[Candida] jaroonii</name>
    <dbReference type="NCBI Taxonomy" id="467808"/>
    <lineage>
        <taxon>Eukaryota</taxon>
        <taxon>Fungi</taxon>
        <taxon>Dikarya</taxon>
        <taxon>Ascomycota</taxon>
        <taxon>Saccharomycotina</taxon>
        <taxon>Pichiomycetes</taxon>
        <taxon>Debaryomycetaceae</taxon>
        <taxon>Yamadazyma</taxon>
    </lineage>
</organism>
<name>A0ACA9Y468_9ASCO</name>
<comment type="caution">
    <text evidence="1">The sequence shown here is derived from an EMBL/GenBank/DDBJ whole genome shotgun (WGS) entry which is preliminary data.</text>
</comment>
<dbReference type="Proteomes" id="UP001152531">
    <property type="component" value="Unassembled WGS sequence"/>
</dbReference>
<protein>
    <submittedName>
        <fullName evidence="1">Complex I intermediate-associated protein 30, mitochondrial</fullName>
    </submittedName>
</protein>
<reference evidence="1" key="1">
    <citation type="submission" date="2022-06" db="EMBL/GenBank/DDBJ databases">
        <authorList>
            <person name="Legras J.-L."/>
            <person name="Devillers H."/>
            <person name="Grondin C."/>
        </authorList>
    </citation>
    <scope>NUCLEOTIDE SEQUENCE</scope>
    <source>
        <strain evidence="1">CLIB 1444</strain>
    </source>
</reference>
<proteinExistence type="predicted"/>